<dbReference type="InterPro" id="IPR002734">
    <property type="entry name" value="RibDG_C"/>
</dbReference>
<dbReference type="Proteomes" id="UP001383192">
    <property type="component" value="Unassembled WGS sequence"/>
</dbReference>
<evidence type="ECO:0000313" key="15">
    <source>
        <dbReference type="EMBL" id="KAK7058532.1"/>
    </source>
</evidence>
<dbReference type="PANTHER" id="PTHR38011:SF7">
    <property type="entry name" value="2,5-DIAMINO-6-RIBOSYLAMINO-4(3H)-PYRIMIDINONE 5'-PHOSPHATE REDUCTASE"/>
    <property type="match status" value="1"/>
</dbReference>
<evidence type="ECO:0000259" key="14">
    <source>
        <dbReference type="Pfam" id="PF01872"/>
    </source>
</evidence>
<gene>
    <name evidence="15" type="primary">RIB7</name>
    <name evidence="15" type="ORF">VNI00_002168</name>
</gene>
<dbReference type="Gene3D" id="3.40.430.10">
    <property type="entry name" value="Dihydrofolate Reductase, subunit A"/>
    <property type="match status" value="1"/>
</dbReference>
<evidence type="ECO:0000256" key="13">
    <source>
        <dbReference type="SAM" id="MobiDB-lite"/>
    </source>
</evidence>
<dbReference type="PANTHER" id="PTHR38011">
    <property type="entry name" value="DIHYDROFOLATE REDUCTASE FAMILY PROTEIN (AFU_ORTHOLOGUE AFUA_8G06820)"/>
    <property type="match status" value="1"/>
</dbReference>
<dbReference type="InterPro" id="IPR050765">
    <property type="entry name" value="Riboflavin_Biosynth_HTPR"/>
</dbReference>
<proteinExistence type="inferred from homology"/>
<sequence>MASTDPQPPSFLQSLLARYSHDVPPAQRPFVTLTFAQSIDAKIAGKAGKQLILSGKDSMVMTHWMRTMHDAILVGIGTASNDNPQLNTRHLPPRPSDPAKNGHDNPYHLPRPIILDTNLRLSPKCKLAENYNQGLGRRPWVFCSEPGNLEEKQEWLTRKTRLEEAGVKTIIVPPSNNIYRDNLELAAILKYLHEHQIRSLMVEGGARVIKSFFADESVVDTIIVTIAPTFVGDDGVGYNVGQGQGTTFRPVATELFGRDSVVALLRQTNTHE</sequence>
<accession>A0AAW0E3Z9</accession>
<evidence type="ECO:0000256" key="9">
    <source>
        <dbReference type="ARBA" id="ARBA00030073"/>
    </source>
</evidence>
<dbReference type="EMBL" id="JAYKXP010000005">
    <property type="protein sequence ID" value="KAK7058532.1"/>
    <property type="molecule type" value="Genomic_DNA"/>
</dbReference>
<dbReference type="GO" id="GO:0009231">
    <property type="term" value="P:riboflavin biosynthetic process"/>
    <property type="evidence" value="ECO:0007669"/>
    <property type="project" value="UniProtKB-KW"/>
</dbReference>
<comment type="similarity">
    <text evidence="3">Belongs to the HTP reductase family.</text>
</comment>
<keyword evidence="6" id="KW-0686">Riboflavin biosynthesis</keyword>
<dbReference type="GO" id="GO:0008703">
    <property type="term" value="F:5-amino-6-(5-phosphoribosylamino)uracil reductase activity"/>
    <property type="evidence" value="ECO:0007669"/>
    <property type="project" value="InterPro"/>
</dbReference>
<evidence type="ECO:0000256" key="6">
    <source>
        <dbReference type="ARBA" id="ARBA00022619"/>
    </source>
</evidence>
<evidence type="ECO:0000256" key="2">
    <source>
        <dbReference type="ARBA" id="ARBA00005104"/>
    </source>
</evidence>
<evidence type="ECO:0000256" key="11">
    <source>
        <dbReference type="ARBA" id="ARBA00047550"/>
    </source>
</evidence>
<evidence type="ECO:0000256" key="1">
    <source>
        <dbReference type="ARBA" id="ARBA00003555"/>
    </source>
</evidence>
<evidence type="ECO:0000256" key="10">
    <source>
        <dbReference type="ARBA" id="ARBA00031630"/>
    </source>
</evidence>
<comment type="pathway">
    <text evidence="2">Cofactor biosynthesis; riboflavin biosynthesis.</text>
</comment>
<evidence type="ECO:0000256" key="8">
    <source>
        <dbReference type="ARBA" id="ARBA00023002"/>
    </source>
</evidence>
<evidence type="ECO:0000256" key="4">
    <source>
        <dbReference type="ARBA" id="ARBA00012851"/>
    </source>
</evidence>
<dbReference type="SUPFAM" id="SSF53597">
    <property type="entry name" value="Dihydrofolate reductase-like"/>
    <property type="match status" value="1"/>
</dbReference>
<keyword evidence="16" id="KW-1185">Reference proteome</keyword>
<comment type="caution">
    <text evidence="15">The sequence shown here is derived from an EMBL/GenBank/DDBJ whole genome shotgun (WGS) entry which is preliminary data.</text>
</comment>
<dbReference type="InterPro" id="IPR024072">
    <property type="entry name" value="DHFR-like_dom_sf"/>
</dbReference>
<comment type="function">
    <text evidence="1">Catalyzes an early step in riboflavin biosynthesis, the NADPH-dependent reduction of the ribose side chain of 2,5-diamino-6-ribosylamino-4(3H)-pyrimidinone 5'-phosphate, yielding 2,5-diamino-6-ribitylamino-4(3H)-pyrimidinone 5'-phosphate.</text>
</comment>
<evidence type="ECO:0000313" key="16">
    <source>
        <dbReference type="Proteomes" id="UP001383192"/>
    </source>
</evidence>
<feature type="domain" description="Bacterial bifunctional deaminase-reductase C-terminal" evidence="14">
    <location>
        <begin position="29"/>
        <end position="261"/>
    </location>
</feature>
<dbReference type="Pfam" id="PF01872">
    <property type="entry name" value="RibD_C"/>
    <property type="match status" value="1"/>
</dbReference>
<evidence type="ECO:0000256" key="3">
    <source>
        <dbReference type="ARBA" id="ARBA00009723"/>
    </source>
</evidence>
<keyword evidence="7" id="KW-0521">NADP</keyword>
<comment type="catalytic activity">
    <reaction evidence="11">
        <text>2,5-diamino-6-(1-D-ribitylamino)pyrimidin-4(3H)-one 5'-phosphate + NAD(+) = 2,5-diamino-6-(1-D-ribosylamino)pyrimidin-4(3H)-one 5'-phosphate + NADH + H(+)</text>
        <dbReference type="Rhea" id="RHEA:27274"/>
        <dbReference type="ChEBI" id="CHEBI:15378"/>
        <dbReference type="ChEBI" id="CHEBI:57540"/>
        <dbReference type="ChEBI" id="CHEBI:57945"/>
        <dbReference type="ChEBI" id="CHEBI:58890"/>
        <dbReference type="ChEBI" id="CHEBI:59545"/>
        <dbReference type="EC" id="1.1.1.302"/>
    </reaction>
</comment>
<evidence type="ECO:0000256" key="7">
    <source>
        <dbReference type="ARBA" id="ARBA00022857"/>
    </source>
</evidence>
<feature type="region of interest" description="Disordered" evidence="13">
    <location>
        <begin position="81"/>
        <end position="104"/>
    </location>
</feature>
<organism evidence="15 16">
    <name type="scientific">Paramarasmius palmivorus</name>
    <dbReference type="NCBI Taxonomy" id="297713"/>
    <lineage>
        <taxon>Eukaryota</taxon>
        <taxon>Fungi</taxon>
        <taxon>Dikarya</taxon>
        <taxon>Basidiomycota</taxon>
        <taxon>Agaricomycotina</taxon>
        <taxon>Agaricomycetes</taxon>
        <taxon>Agaricomycetidae</taxon>
        <taxon>Agaricales</taxon>
        <taxon>Marasmiineae</taxon>
        <taxon>Marasmiaceae</taxon>
        <taxon>Paramarasmius</taxon>
    </lineage>
</organism>
<reference evidence="15 16" key="1">
    <citation type="submission" date="2024-01" db="EMBL/GenBank/DDBJ databases">
        <title>A draft genome for a cacao thread blight-causing isolate of Paramarasmius palmivorus.</title>
        <authorList>
            <person name="Baruah I.K."/>
            <person name="Bukari Y."/>
            <person name="Amoako-Attah I."/>
            <person name="Meinhardt L.W."/>
            <person name="Bailey B.A."/>
            <person name="Cohen S.P."/>
        </authorList>
    </citation>
    <scope>NUCLEOTIDE SEQUENCE [LARGE SCALE GENOMIC DNA]</scope>
    <source>
        <strain evidence="15 16">GH-12</strain>
    </source>
</reference>
<name>A0AAW0E3Z9_9AGAR</name>
<dbReference type="AlphaFoldDB" id="A0AAW0E3Z9"/>
<dbReference type="EC" id="1.1.1.302" evidence="4"/>
<protein>
    <recommendedName>
        <fullName evidence="5">2,5-diamino-6-ribosylamino-4(3H)-pyrimidinone 5'-phosphate reductase</fullName>
        <ecNumber evidence="4">1.1.1.302</ecNumber>
    </recommendedName>
    <alternativeName>
        <fullName evidence="10">2,5-diamino-6-(5-phospho-D-ribosylamino)pyrimidin-4(3H)-one reductase</fullName>
    </alternativeName>
    <alternativeName>
        <fullName evidence="9">2,5-diamino-6-ribitylamino-4(3H)-pyrimidinone 5'-phosphate synthase</fullName>
    </alternativeName>
</protein>
<evidence type="ECO:0000256" key="12">
    <source>
        <dbReference type="ARBA" id="ARBA00049020"/>
    </source>
</evidence>
<evidence type="ECO:0000256" key="5">
    <source>
        <dbReference type="ARBA" id="ARBA00015035"/>
    </source>
</evidence>
<comment type="catalytic activity">
    <reaction evidence="12">
        <text>2,5-diamino-6-(1-D-ribitylamino)pyrimidin-4(3H)-one 5'-phosphate + NADP(+) = 2,5-diamino-6-(1-D-ribosylamino)pyrimidin-4(3H)-one 5'-phosphate + NADPH + H(+)</text>
        <dbReference type="Rhea" id="RHEA:27278"/>
        <dbReference type="ChEBI" id="CHEBI:15378"/>
        <dbReference type="ChEBI" id="CHEBI:57783"/>
        <dbReference type="ChEBI" id="CHEBI:58349"/>
        <dbReference type="ChEBI" id="CHEBI:58890"/>
        <dbReference type="ChEBI" id="CHEBI:59545"/>
        <dbReference type="EC" id="1.1.1.302"/>
    </reaction>
</comment>
<keyword evidence="8 15" id="KW-0560">Oxidoreductase</keyword>